<keyword evidence="2 3" id="KW-0378">Hydrolase</keyword>
<accession>A0A940SWE5</accession>
<dbReference type="GO" id="GO:0006935">
    <property type="term" value="P:chemotaxis"/>
    <property type="evidence" value="ECO:0007669"/>
    <property type="project" value="UniProtKB-UniRule"/>
</dbReference>
<comment type="similarity">
    <text evidence="3">Belongs to the CheD family.</text>
</comment>
<evidence type="ECO:0000256" key="2">
    <source>
        <dbReference type="ARBA" id="ARBA00022801"/>
    </source>
</evidence>
<dbReference type="InterPro" id="IPR038592">
    <property type="entry name" value="CheD-like_sf"/>
</dbReference>
<dbReference type="AlphaFoldDB" id="A0A940SWE5"/>
<evidence type="ECO:0000256" key="3">
    <source>
        <dbReference type="HAMAP-Rule" id="MF_01440"/>
    </source>
</evidence>
<dbReference type="RefSeq" id="WP_209528808.1">
    <property type="nucleotide sequence ID" value="NZ_JAEEGA010000008.1"/>
</dbReference>
<organism evidence="4 5">
    <name type="scientific">Vagococcus allomyrinae</name>
    <dbReference type="NCBI Taxonomy" id="2794353"/>
    <lineage>
        <taxon>Bacteria</taxon>
        <taxon>Bacillati</taxon>
        <taxon>Bacillota</taxon>
        <taxon>Bacilli</taxon>
        <taxon>Lactobacillales</taxon>
        <taxon>Enterococcaceae</taxon>
        <taxon>Vagococcus</taxon>
    </lineage>
</organism>
<dbReference type="InterPro" id="IPR005659">
    <property type="entry name" value="Chemorcpt_Glu_NH3ase_CheD"/>
</dbReference>
<dbReference type="PANTHER" id="PTHR35147">
    <property type="entry name" value="CHEMORECEPTOR GLUTAMINE DEAMIDASE CHED-RELATED"/>
    <property type="match status" value="1"/>
</dbReference>
<sequence>MQEIKVGISDYKISEAPNKLMTLGLGSCIAIAVYDERQQIGGLSHIMLPDSQLFIGRPEIKKEKFADLALPLMVSELKAKCPRARLVAKIAGGASMFNFTDTKNRHIGERNVEAVEAILSELKIPILASHTGGNMGRSFFMDLTSLAVTVKMVNREMIDL</sequence>
<dbReference type="Proteomes" id="UP000674938">
    <property type="component" value="Unassembled WGS sequence"/>
</dbReference>
<evidence type="ECO:0000313" key="4">
    <source>
        <dbReference type="EMBL" id="MBP1042026.1"/>
    </source>
</evidence>
<dbReference type="SUPFAM" id="SSF64438">
    <property type="entry name" value="CNF1/YfiH-like putative cysteine hydrolases"/>
    <property type="match status" value="1"/>
</dbReference>
<keyword evidence="5" id="KW-1185">Reference proteome</keyword>
<dbReference type="EC" id="3.5.1.44" evidence="3"/>
<comment type="function">
    <text evidence="3">Probably deamidates glutamine residues to glutamate on methyl-accepting chemotaxis receptors (MCPs), playing an important role in chemotaxis.</text>
</comment>
<proteinExistence type="inferred from homology"/>
<name>A0A940SWE5_9ENTE</name>
<comment type="catalytic activity">
    <reaction evidence="3">
        <text>L-glutaminyl-[protein] + H2O = L-glutamyl-[protein] + NH4(+)</text>
        <dbReference type="Rhea" id="RHEA:16441"/>
        <dbReference type="Rhea" id="RHEA-COMP:10207"/>
        <dbReference type="Rhea" id="RHEA-COMP:10208"/>
        <dbReference type="ChEBI" id="CHEBI:15377"/>
        <dbReference type="ChEBI" id="CHEBI:28938"/>
        <dbReference type="ChEBI" id="CHEBI:29973"/>
        <dbReference type="ChEBI" id="CHEBI:30011"/>
        <dbReference type="EC" id="3.5.1.44"/>
    </reaction>
</comment>
<dbReference type="InterPro" id="IPR011324">
    <property type="entry name" value="Cytotoxic_necrot_fac-like_cat"/>
</dbReference>
<dbReference type="Pfam" id="PF03975">
    <property type="entry name" value="CheD"/>
    <property type="match status" value="1"/>
</dbReference>
<evidence type="ECO:0000313" key="5">
    <source>
        <dbReference type="Proteomes" id="UP000674938"/>
    </source>
</evidence>
<dbReference type="GO" id="GO:0050568">
    <property type="term" value="F:protein-glutamine glutaminase activity"/>
    <property type="evidence" value="ECO:0007669"/>
    <property type="project" value="UniProtKB-UniRule"/>
</dbReference>
<evidence type="ECO:0000256" key="1">
    <source>
        <dbReference type="ARBA" id="ARBA00022500"/>
    </source>
</evidence>
<keyword evidence="1 3" id="KW-0145">Chemotaxis</keyword>
<protein>
    <recommendedName>
        <fullName evidence="3">Probable chemoreceptor glutamine deamidase CheD</fullName>
        <ecNumber evidence="3">3.5.1.44</ecNumber>
    </recommendedName>
</protein>
<dbReference type="CDD" id="cd16352">
    <property type="entry name" value="CheD"/>
    <property type="match status" value="1"/>
</dbReference>
<comment type="caution">
    <text evidence="4">The sequence shown here is derived from an EMBL/GenBank/DDBJ whole genome shotgun (WGS) entry which is preliminary data.</text>
</comment>
<dbReference type="Gene3D" id="3.30.1330.200">
    <property type="match status" value="1"/>
</dbReference>
<dbReference type="PANTHER" id="PTHR35147:SF1">
    <property type="entry name" value="CHEMORECEPTOR GLUTAMINE DEAMIDASE CHED-RELATED"/>
    <property type="match status" value="1"/>
</dbReference>
<dbReference type="HAMAP" id="MF_01440">
    <property type="entry name" value="CheD"/>
    <property type="match status" value="1"/>
</dbReference>
<dbReference type="EMBL" id="JAEEGA010000008">
    <property type="protein sequence ID" value="MBP1042026.1"/>
    <property type="molecule type" value="Genomic_DNA"/>
</dbReference>
<reference evidence="4" key="1">
    <citation type="submission" date="2020-12" db="EMBL/GenBank/DDBJ databases">
        <title>Vagococcus allomyrinae sp. nov. and Enterococcus lavae sp. nov., isolated from the larvae of Allomyrina dichotoma.</title>
        <authorList>
            <person name="Lee S.D."/>
        </authorList>
    </citation>
    <scope>NUCLEOTIDE SEQUENCE</scope>
    <source>
        <strain evidence="4">BWB3-3</strain>
    </source>
</reference>
<gene>
    <name evidence="3" type="primary">cheD</name>
    <name evidence="4" type="ORF">I6N95_13475</name>
</gene>